<sequence>MVLSLSHVWKALILKQATIFAWQLLLQALPIRKGLVRRGLLLINESCPLCNTMDEAVQHHFFALSNLLQYMV</sequence>
<dbReference type="AlphaFoldDB" id="A0A151SF01"/>
<feature type="domain" description="Reverse transcriptase zinc-binding" evidence="1">
    <location>
        <begin position="6"/>
        <end position="63"/>
    </location>
</feature>
<proteinExistence type="predicted"/>
<keyword evidence="3" id="KW-1185">Reference proteome</keyword>
<evidence type="ECO:0000313" key="3">
    <source>
        <dbReference type="Proteomes" id="UP000075243"/>
    </source>
</evidence>
<dbReference type="Pfam" id="PF13966">
    <property type="entry name" value="zf-RVT"/>
    <property type="match status" value="1"/>
</dbReference>
<accession>A0A151SF01</accession>
<evidence type="ECO:0000313" key="2">
    <source>
        <dbReference type="EMBL" id="KYP53377.1"/>
    </source>
</evidence>
<organism evidence="2 3">
    <name type="scientific">Cajanus cajan</name>
    <name type="common">Pigeon pea</name>
    <name type="synonym">Cajanus indicus</name>
    <dbReference type="NCBI Taxonomy" id="3821"/>
    <lineage>
        <taxon>Eukaryota</taxon>
        <taxon>Viridiplantae</taxon>
        <taxon>Streptophyta</taxon>
        <taxon>Embryophyta</taxon>
        <taxon>Tracheophyta</taxon>
        <taxon>Spermatophyta</taxon>
        <taxon>Magnoliopsida</taxon>
        <taxon>eudicotyledons</taxon>
        <taxon>Gunneridae</taxon>
        <taxon>Pentapetalae</taxon>
        <taxon>rosids</taxon>
        <taxon>fabids</taxon>
        <taxon>Fabales</taxon>
        <taxon>Fabaceae</taxon>
        <taxon>Papilionoideae</taxon>
        <taxon>50 kb inversion clade</taxon>
        <taxon>NPAAA clade</taxon>
        <taxon>indigoferoid/millettioid clade</taxon>
        <taxon>Phaseoleae</taxon>
        <taxon>Cajanus</taxon>
    </lineage>
</organism>
<dbReference type="Gramene" id="C.cajan_23956.t">
    <property type="protein sequence ID" value="C.cajan_23956.t.cds1"/>
    <property type="gene ID" value="C.cajan_23956"/>
</dbReference>
<name>A0A151SF01_CAJCA</name>
<dbReference type="InterPro" id="IPR026960">
    <property type="entry name" value="RVT-Znf"/>
</dbReference>
<reference evidence="2" key="1">
    <citation type="journal article" date="2012" name="Nat. Biotechnol.">
        <title>Draft genome sequence of pigeonpea (Cajanus cajan), an orphan legume crop of resource-poor farmers.</title>
        <authorList>
            <person name="Varshney R.K."/>
            <person name="Chen W."/>
            <person name="Li Y."/>
            <person name="Bharti A.K."/>
            <person name="Saxena R.K."/>
            <person name="Schlueter J.A."/>
            <person name="Donoghue M.T."/>
            <person name="Azam S."/>
            <person name="Fan G."/>
            <person name="Whaley A.M."/>
            <person name="Farmer A.D."/>
            <person name="Sheridan J."/>
            <person name="Iwata A."/>
            <person name="Tuteja R."/>
            <person name="Penmetsa R.V."/>
            <person name="Wu W."/>
            <person name="Upadhyaya H.D."/>
            <person name="Yang S.P."/>
            <person name="Shah T."/>
            <person name="Saxena K.B."/>
            <person name="Michael T."/>
            <person name="McCombie W.R."/>
            <person name="Yang B."/>
            <person name="Zhang G."/>
            <person name="Yang H."/>
            <person name="Wang J."/>
            <person name="Spillane C."/>
            <person name="Cook D.R."/>
            <person name="May G.D."/>
            <person name="Xu X."/>
            <person name="Jackson S.A."/>
        </authorList>
    </citation>
    <scope>NUCLEOTIDE SEQUENCE [LARGE SCALE GENOMIC DNA]</scope>
</reference>
<dbReference type="Proteomes" id="UP000075243">
    <property type="component" value="Unassembled WGS sequence"/>
</dbReference>
<evidence type="ECO:0000259" key="1">
    <source>
        <dbReference type="Pfam" id="PF13966"/>
    </source>
</evidence>
<gene>
    <name evidence="2" type="ORF">KK1_024758</name>
</gene>
<dbReference type="EMBL" id="KQ483414">
    <property type="protein sequence ID" value="KYP53377.1"/>
    <property type="molecule type" value="Genomic_DNA"/>
</dbReference>
<protein>
    <recommendedName>
        <fullName evidence="1">Reverse transcriptase zinc-binding domain-containing protein</fullName>
    </recommendedName>
</protein>